<protein>
    <submittedName>
        <fullName evidence="2">Uncharacterized protein</fullName>
    </submittedName>
</protein>
<feature type="region of interest" description="Disordered" evidence="1">
    <location>
        <begin position="118"/>
        <end position="139"/>
    </location>
</feature>
<comment type="caution">
    <text evidence="2">The sequence shown here is derived from an EMBL/GenBank/DDBJ whole genome shotgun (WGS) entry which is preliminary data.</text>
</comment>
<evidence type="ECO:0000256" key="1">
    <source>
        <dbReference type="SAM" id="MobiDB-lite"/>
    </source>
</evidence>
<reference evidence="2 3" key="1">
    <citation type="journal article" date="2018" name="PLoS Genet.">
        <title>Population sequencing reveals clonal diversity and ancestral inbreeding in the grapevine cultivar Chardonnay.</title>
        <authorList>
            <person name="Roach M.J."/>
            <person name="Johnson D.L."/>
            <person name="Bohlmann J."/>
            <person name="van Vuuren H.J."/>
            <person name="Jones S.J."/>
            <person name="Pretorius I.S."/>
            <person name="Schmidt S.A."/>
            <person name="Borneman A.R."/>
        </authorList>
    </citation>
    <scope>NUCLEOTIDE SEQUENCE [LARGE SCALE GENOMIC DNA]</scope>
    <source>
        <strain evidence="3">cv. Chardonnay</strain>
        <tissue evidence="2">Leaf</tissue>
    </source>
</reference>
<dbReference type="Proteomes" id="UP000288805">
    <property type="component" value="Unassembled WGS sequence"/>
</dbReference>
<gene>
    <name evidence="2" type="ORF">CK203_029462</name>
</gene>
<dbReference type="AlphaFoldDB" id="A0A438JCG1"/>
<evidence type="ECO:0000313" key="2">
    <source>
        <dbReference type="EMBL" id="RVX06658.1"/>
    </source>
</evidence>
<evidence type="ECO:0000313" key="3">
    <source>
        <dbReference type="Proteomes" id="UP000288805"/>
    </source>
</evidence>
<dbReference type="EMBL" id="QGNW01000050">
    <property type="protein sequence ID" value="RVX06658.1"/>
    <property type="molecule type" value="Genomic_DNA"/>
</dbReference>
<proteinExistence type="predicted"/>
<organism evidence="2 3">
    <name type="scientific">Vitis vinifera</name>
    <name type="common">Grape</name>
    <dbReference type="NCBI Taxonomy" id="29760"/>
    <lineage>
        <taxon>Eukaryota</taxon>
        <taxon>Viridiplantae</taxon>
        <taxon>Streptophyta</taxon>
        <taxon>Embryophyta</taxon>
        <taxon>Tracheophyta</taxon>
        <taxon>Spermatophyta</taxon>
        <taxon>Magnoliopsida</taxon>
        <taxon>eudicotyledons</taxon>
        <taxon>Gunneridae</taxon>
        <taxon>Pentapetalae</taxon>
        <taxon>rosids</taxon>
        <taxon>Vitales</taxon>
        <taxon>Vitaceae</taxon>
        <taxon>Viteae</taxon>
        <taxon>Vitis</taxon>
    </lineage>
</organism>
<accession>A0A438JCG1</accession>
<sequence length="139" mass="15647">MGNEGYFAWCESMERRQLESDRKMQSLFHQTRVPLGSHTTRSKESFHQLARCSWTKSTDSTQVSKKIRCNRRSRLSDVMQARLGPQTPGIEGKPGTIETLEARLGPSVAAIISEWPSHPLRQRQVGAPTDRAPLGSISR</sequence>
<name>A0A438JCG1_VITVI</name>